<reference evidence="3" key="2">
    <citation type="submission" date="2025-09" db="UniProtKB">
        <authorList>
            <consortium name="Ensembl"/>
        </authorList>
    </citation>
    <scope>IDENTIFICATION</scope>
</reference>
<keyword evidence="4" id="KW-1185">Reference proteome</keyword>
<feature type="domain" description="Speriolin C-terminal" evidence="2">
    <location>
        <begin position="255"/>
        <end position="402"/>
    </location>
</feature>
<dbReference type="Ensembl" id="ENSAOWT00000032341.1">
    <property type="protein sequence ID" value="ENSAOWP00000028540.1"/>
    <property type="gene ID" value="ENSAOWG00000019224.1"/>
</dbReference>
<dbReference type="Pfam" id="PF15059">
    <property type="entry name" value="Speriolin_C"/>
    <property type="match status" value="1"/>
</dbReference>
<evidence type="ECO:0000313" key="4">
    <source>
        <dbReference type="Proteomes" id="UP000694424"/>
    </source>
</evidence>
<name>A0A8B9SEW9_APTOW</name>
<protein>
    <recommendedName>
        <fullName evidence="2">Speriolin C-terminal domain-containing protein</fullName>
    </recommendedName>
</protein>
<dbReference type="InterPro" id="IPR029384">
    <property type="entry name" value="Speriolin_C"/>
</dbReference>
<feature type="region of interest" description="Disordered" evidence="1">
    <location>
        <begin position="1"/>
        <end position="30"/>
    </location>
</feature>
<dbReference type="InterPro" id="IPR026715">
    <property type="entry name" value="SPATC1"/>
</dbReference>
<proteinExistence type="predicted"/>
<feature type="compositionally biased region" description="Basic residues" evidence="1">
    <location>
        <begin position="200"/>
        <end position="212"/>
    </location>
</feature>
<feature type="compositionally biased region" description="Low complexity" evidence="1">
    <location>
        <begin position="58"/>
        <end position="102"/>
    </location>
</feature>
<accession>A0A8B9SEW9</accession>
<feature type="compositionally biased region" description="Low complexity" evidence="1">
    <location>
        <begin position="221"/>
        <end position="236"/>
    </location>
</feature>
<feature type="region of interest" description="Disordered" evidence="1">
    <location>
        <begin position="167"/>
        <end position="238"/>
    </location>
</feature>
<evidence type="ECO:0000259" key="2">
    <source>
        <dbReference type="Pfam" id="PF15059"/>
    </source>
</evidence>
<organism evidence="3 4">
    <name type="scientific">Apteryx owenii</name>
    <name type="common">Little spotted kiwi</name>
    <dbReference type="NCBI Taxonomy" id="8824"/>
    <lineage>
        <taxon>Eukaryota</taxon>
        <taxon>Metazoa</taxon>
        <taxon>Chordata</taxon>
        <taxon>Craniata</taxon>
        <taxon>Vertebrata</taxon>
        <taxon>Euteleostomi</taxon>
        <taxon>Archelosauria</taxon>
        <taxon>Archosauria</taxon>
        <taxon>Dinosauria</taxon>
        <taxon>Saurischia</taxon>
        <taxon>Theropoda</taxon>
        <taxon>Coelurosauria</taxon>
        <taxon>Aves</taxon>
        <taxon>Palaeognathae</taxon>
        <taxon>Apterygiformes</taxon>
        <taxon>Apterygidae</taxon>
        <taxon>Apteryx</taxon>
    </lineage>
</organism>
<dbReference type="PANTHER" id="PTHR22192">
    <property type="entry name" value="SPERIOLIN"/>
    <property type="match status" value="1"/>
</dbReference>
<evidence type="ECO:0000313" key="3">
    <source>
        <dbReference type="Ensembl" id="ENSAOWP00000028540.1"/>
    </source>
</evidence>
<dbReference type="GO" id="GO:0005813">
    <property type="term" value="C:centrosome"/>
    <property type="evidence" value="ECO:0007669"/>
    <property type="project" value="TreeGrafter"/>
</dbReference>
<dbReference type="Proteomes" id="UP000694424">
    <property type="component" value="Unplaced"/>
</dbReference>
<dbReference type="AlphaFoldDB" id="A0A8B9SEW9"/>
<feature type="region of interest" description="Disordered" evidence="1">
    <location>
        <begin position="51"/>
        <end position="102"/>
    </location>
</feature>
<reference evidence="3" key="1">
    <citation type="submission" date="2025-08" db="UniProtKB">
        <authorList>
            <consortium name="Ensembl"/>
        </authorList>
    </citation>
    <scope>IDENTIFICATION</scope>
</reference>
<sequence>MSRAGVHRCSPLQPARDVLPHPGGARSLPPAAPALIPRACPCSLCRPLPRQPRPGEPPAAALLPPGQVQPRRPARGRPAAPRAAAARAAPRPAGLRHPLPLPHVLGAAGPGAATPGAAIPAPAVPRADVVNPAVPHPAAAGPGAAGAVAATGAEVAGAVDAGPALARRPAQGASAEDKAGGEGTCPRHRVCGQDGGRRGPGQRRGRRLRAPRRSGERGRGRPASGSASSPPGWGQPHMAPRLALADAKQQTRERIVGEIAFQLDRRILASVFPERVRLYGFTVSNIPEKIMTSVFDNSQAGFDERYCAAATRRYVTLMNRLKALGYSPDVHPSFTESVVNAYGILRERPEPTGPDARSYGSPGFLRRVVLETVPAATQPDVLLLLECLQELARDDGKPLFVW</sequence>
<evidence type="ECO:0000256" key="1">
    <source>
        <dbReference type="SAM" id="MobiDB-lite"/>
    </source>
</evidence>
<dbReference type="PANTHER" id="PTHR22192:SF16">
    <property type="entry name" value="SPERIOLIN"/>
    <property type="match status" value="1"/>
</dbReference>